<dbReference type="Proteomes" id="UP000678393">
    <property type="component" value="Unassembled WGS sequence"/>
</dbReference>
<comment type="caution">
    <text evidence="2">The sequence shown here is derived from an EMBL/GenBank/DDBJ whole genome shotgun (WGS) entry which is preliminary data.</text>
</comment>
<evidence type="ECO:0000313" key="3">
    <source>
        <dbReference type="Proteomes" id="UP000678393"/>
    </source>
</evidence>
<evidence type="ECO:0000313" key="2">
    <source>
        <dbReference type="EMBL" id="CAG5131281.1"/>
    </source>
</evidence>
<dbReference type="SUPFAM" id="SSF49265">
    <property type="entry name" value="Fibronectin type III"/>
    <property type="match status" value="1"/>
</dbReference>
<sequence>NELQVENLTASSSNDTVTLRYRADKHGTDVTYVVKSSPYKGHVVRDSVTVNGAQWTGLDPGTMYNFTVISTLPATNLYMAKNVSSEVITIWTKSVHGMACSTDTCATDLSCLQALDGRRLCLCSNTSFYFTSSKACLP</sequence>
<organism evidence="2 3">
    <name type="scientific">Candidula unifasciata</name>
    <dbReference type="NCBI Taxonomy" id="100452"/>
    <lineage>
        <taxon>Eukaryota</taxon>
        <taxon>Metazoa</taxon>
        <taxon>Spiralia</taxon>
        <taxon>Lophotrochozoa</taxon>
        <taxon>Mollusca</taxon>
        <taxon>Gastropoda</taxon>
        <taxon>Heterobranchia</taxon>
        <taxon>Euthyneura</taxon>
        <taxon>Panpulmonata</taxon>
        <taxon>Eupulmonata</taxon>
        <taxon>Stylommatophora</taxon>
        <taxon>Helicina</taxon>
        <taxon>Helicoidea</taxon>
        <taxon>Geomitridae</taxon>
        <taxon>Candidula</taxon>
    </lineage>
</organism>
<dbReference type="Gene3D" id="2.60.40.10">
    <property type="entry name" value="Immunoglobulins"/>
    <property type="match status" value="1"/>
</dbReference>
<protein>
    <recommendedName>
        <fullName evidence="1">Fibronectin type-III domain-containing protein</fullName>
    </recommendedName>
</protein>
<feature type="domain" description="Fibronectin type-III" evidence="1">
    <location>
        <begin position="1"/>
        <end position="95"/>
    </location>
</feature>
<dbReference type="AlphaFoldDB" id="A0A8S3ZYA3"/>
<dbReference type="PROSITE" id="PS50853">
    <property type="entry name" value="FN3"/>
    <property type="match status" value="1"/>
</dbReference>
<evidence type="ECO:0000259" key="1">
    <source>
        <dbReference type="PROSITE" id="PS50853"/>
    </source>
</evidence>
<name>A0A8S3ZYA3_9EUPU</name>
<keyword evidence="3" id="KW-1185">Reference proteome</keyword>
<dbReference type="InterPro" id="IPR013783">
    <property type="entry name" value="Ig-like_fold"/>
</dbReference>
<gene>
    <name evidence="2" type="ORF">CUNI_LOCUS16839</name>
</gene>
<dbReference type="InterPro" id="IPR003961">
    <property type="entry name" value="FN3_dom"/>
</dbReference>
<reference evidence="2" key="1">
    <citation type="submission" date="2021-04" db="EMBL/GenBank/DDBJ databases">
        <authorList>
            <consortium name="Molecular Ecology Group"/>
        </authorList>
    </citation>
    <scope>NUCLEOTIDE SEQUENCE</scope>
</reference>
<accession>A0A8S3ZYA3</accession>
<dbReference type="EMBL" id="CAJHNH020004557">
    <property type="protein sequence ID" value="CAG5131281.1"/>
    <property type="molecule type" value="Genomic_DNA"/>
</dbReference>
<feature type="non-terminal residue" evidence="2">
    <location>
        <position position="138"/>
    </location>
</feature>
<proteinExistence type="predicted"/>
<dbReference type="InterPro" id="IPR036116">
    <property type="entry name" value="FN3_sf"/>
</dbReference>
<feature type="non-terminal residue" evidence="2">
    <location>
        <position position="1"/>
    </location>
</feature>